<name>A0A316ECX2_9BACT</name>
<comment type="caution">
    <text evidence="1">The sequence shown here is derived from an EMBL/GenBank/DDBJ whole genome shotgun (WGS) entry which is preliminary data.</text>
</comment>
<proteinExistence type="predicted"/>
<organism evidence="1 2">
    <name type="scientific">Arcicella aurantiaca</name>
    <dbReference type="NCBI Taxonomy" id="591202"/>
    <lineage>
        <taxon>Bacteria</taxon>
        <taxon>Pseudomonadati</taxon>
        <taxon>Bacteroidota</taxon>
        <taxon>Cytophagia</taxon>
        <taxon>Cytophagales</taxon>
        <taxon>Flectobacillaceae</taxon>
        <taxon>Arcicella</taxon>
    </lineage>
</organism>
<dbReference type="EMBL" id="QGGO01000007">
    <property type="protein sequence ID" value="PWK27479.1"/>
    <property type="molecule type" value="Genomic_DNA"/>
</dbReference>
<evidence type="ECO:0000313" key="1">
    <source>
        <dbReference type="EMBL" id="PWK27479.1"/>
    </source>
</evidence>
<protein>
    <submittedName>
        <fullName evidence="1">Uncharacterized protein</fullName>
    </submittedName>
</protein>
<dbReference type="Proteomes" id="UP000245489">
    <property type="component" value="Unassembled WGS sequence"/>
</dbReference>
<reference evidence="1 2" key="1">
    <citation type="submission" date="2018-05" db="EMBL/GenBank/DDBJ databases">
        <title>Genomic Encyclopedia of Archaeal and Bacterial Type Strains, Phase II (KMG-II): from individual species to whole genera.</title>
        <authorList>
            <person name="Goeker M."/>
        </authorList>
    </citation>
    <scope>NUCLEOTIDE SEQUENCE [LARGE SCALE GENOMIC DNA]</scope>
    <source>
        <strain evidence="1 2">DSM 22214</strain>
    </source>
</reference>
<sequence>MFYKTYKLNTFMQNFGIKYNNEIIRVFRYEKTALRYKNNMDIPVKIVSTDMELTEFPKDSPYYEKEIDPSQGIL</sequence>
<evidence type="ECO:0000313" key="2">
    <source>
        <dbReference type="Proteomes" id="UP000245489"/>
    </source>
</evidence>
<dbReference type="AlphaFoldDB" id="A0A316ECX2"/>
<keyword evidence="2" id="KW-1185">Reference proteome</keyword>
<accession>A0A316ECX2</accession>
<gene>
    <name evidence="1" type="ORF">LV89_01793</name>
</gene>